<dbReference type="Proteomes" id="UP001066276">
    <property type="component" value="Chromosome 2_1"/>
</dbReference>
<organism evidence="2 3">
    <name type="scientific">Pleurodeles waltl</name>
    <name type="common">Iberian ribbed newt</name>
    <dbReference type="NCBI Taxonomy" id="8319"/>
    <lineage>
        <taxon>Eukaryota</taxon>
        <taxon>Metazoa</taxon>
        <taxon>Chordata</taxon>
        <taxon>Craniata</taxon>
        <taxon>Vertebrata</taxon>
        <taxon>Euteleostomi</taxon>
        <taxon>Amphibia</taxon>
        <taxon>Batrachia</taxon>
        <taxon>Caudata</taxon>
        <taxon>Salamandroidea</taxon>
        <taxon>Salamandridae</taxon>
        <taxon>Pleurodelinae</taxon>
        <taxon>Pleurodeles</taxon>
    </lineage>
</organism>
<comment type="caution">
    <text evidence="2">The sequence shown here is derived from an EMBL/GenBank/DDBJ whole genome shotgun (WGS) entry which is preliminary data.</text>
</comment>
<proteinExistence type="predicted"/>
<dbReference type="AlphaFoldDB" id="A0AAV7VN38"/>
<reference evidence="2" key="1">
    <citation type="journal article" date="2022" name="bioRxiv">
        <title>Sequencing and chromosome-scale assembly of the giantPleurodeles waltlgenome.</title>
        <authorList>
            <person name="Brown T."/>
            <person name="Elewa A."/>
            <person name="Iarovenko S."/>
            <person name="Subramanian E."/>
            <person name="Araus A.J."/>
            <person name="Petzold A."/>
            <person name="Susuki M."/>
            <person name="Suzuki K.-i.T."/>
            <person name="Hayashi T."/>
            <person name="Toyoda A."/>
            <person name="Oliveira C."/>
            <person name="Osipova E."/>
            <person name="Leigh N.D."/>
            <person name="Simon A."/>
            <person name="Yun M.H."/>
        </authorList>
    </citation>
    <scope>NUCLEOTIDE SEQUENCE</scope>
    <source>
        <strain evidence="2">20211129_DDA</strain>
        <tissue evidence="2">Liver</tissue>
    </source>
</reference>
<protein>
    <submittedName>
        <fullName evidence="2">Uncharacterized protein</fullName>
    </submittedName>
</protein>
<sequence length="234" mass="24748">MLGPWRKHVCVCVSARRVGAKIDHTSHCHPQLHPADARLEAGGEAAEAAEGLGCRYIIEGVREAWPGHEERWPPKLRASCRGGGGLAATEAIILNDARALLISSSSRFATKRPAITNPTACSAPRWQRPDQGAELRSSSPAADSPKTRKTNTEGLGDPPNARTFGPHRRVSLRGTRGPAARLGNGGPVEGAEPHLRSPRQIGFTDTAPSTSTGTDLCAPAPARDAVPLCHHPST</sequence>
<dbReference type="EMBL" id="JANPWB010000003">
    <property type="protein sequence ID" value="KAJ1202768.1"/>
    <property type="molecule type" value="Genomic_DNA"/>
</dbReference>
<gene>
    <name evidence="2" type="ORF">NDU88_006564</name>
</gene>
<evidence type="ECO:0000313" key="3">
    <source>
        <dbReference type="Proteomes" id="UP001066276"/>
    </source>
</evidence>
<name>A0AAV7VN38_PLEWA</name>
<evidence type="ECO:0000313" key="2">
    <source>
        <dbReference type="EMBL" id="KAJ1202768.1"/>
    </source>
</evidence>
<keyword evidence="3" id="KW-1185">Reference proteome</keyword>
<feature type="region of interest" description="Disordered" evidence="1">
    <location>
        <begin position="113"/>
        <end position="234"/>
    </location>
</feature>
<evidence type="ECO:0000256" key="1">
    <source>
        <dbReference type="SAM" id="MobiDB-lite"/>
    </source>
</evidence>
<accession>A0AAV7VN38</accession>